<organism evidence="1 2">
    <name type="scientific">Cytobacillus citreus</name>
    <dbReference type="NCBI Taxonomy" id="2833586"/>
    <lineage>
        <taxon>Bacteria</taxon>
        <taxon>Bacillati</taxon>
        <taxon>Bacillota</taxon>
        <taxon>Bacilli</taxon>
        <taxon>Bacillales</taxon>
        <taxon>Bacillaceae</taxon>
        <taxon>Cytobacillus</taxon>
    </lineage>
</organism>
<keyword evidence="2" id="KW-1185">Reference proteome</keyword>
<gene>
    <name evidence="1" type="ORF">KHA94_23930</name>
</gene>
<sequence>MGNILNPFNGGEGIEDIEDYIEAWHNSDSDEEIYEYLGMTMEEYFIFVEDDSMLKTIFYAREVNITITDFLRNNTEQMLAARSATPEEAATVKEWLARTGRLKQGD</sequence>
<dbReference type="EMBL" id="JAGYPM010000009">
    <property type="protein sequence ID" value="MBS4193155.1"/>
    <property type="molecule type" value="Genomic_DNA"/>
</dbReference>
<accession>A0ABS5NZ93</accession>
<dbReference type="RefSeq" id="WP_213104596.1">
    <property type="nucleotide sequence ID" value="NZ_JAGYPM010000009.1"/>
</dbReference>
<dbReference type="Proteomes" id="UP000681027">
    <property type="component" value="Unassembled WGS sequence"/>
</dbReference>
<evidence type="ECO:0000313" key="1">
    <source>
        <dbReference type="EMBL" id="MBS4193155.1"/>
    </source>
</evidence>
<protein>
    <submittedName>
        <fullName evidence="1">Uncharacterized protein</fullName>
    </submittedName>
</protein>
<reference evidence="1 2" key="1">
    <citation type="submission" date="2021-05" db="EMBL/GenBank/DDBJ databases">
        <title>Novel Bacillus species.</title>
        <authorList>
            <person name="Liu G."/>
        </authorList>
    </citation>
    <scope>NUCLEOTIDE SEQUENCE [LARGE SCALE GENOMIC DNA]</scope>
    <source>
        <strain evidence="1 2">FJAT-49705</strain>
    </source>
</reference>
<comment type="caution">
    <text evidence="1">The sequence shown here is derived from an EMBL/GenBank/DDBJ whole genome shotgun (WGS) entry which is preliminary data.</text>
</comment>
<proteinExistence type="predicted"/>
<name>A0ABS5NZ93_9BACI</name>
<evidence type="ECO:0000313" key="2">
    <source>
        <dbReference type="Proteomes" id="UP000681027"/>
    </source>
</evidence>